<name>A0A968GB04_9SPIO</name>
<protein>
    <recommendedName>
        <fullName evidence="3">Tail sheath protein</fullName>
    </recommendedName>
</protein>
<dbReference type="EMBL" id="JAATLJ010000002">
    <property type="protein sequence ID" value="NIZ41346.1"/>
    <property type="molecule type" value="Genomic_DNA"/>
</dbReference>
<gene>
    <name evidence="1" type="ORF">HCT14_07490</name>
</gene>
<reference evidence="1 2" key="1">
    <citation type="submission" date="2020-03" db="EMBL/GenBank/DDBJ databases">
        <title>Spirochaetal bacteria isolated from arthropods constitute a novel genus Entomospira genus novum within the order Spirochaetales.</title>
        <authorList>
            <person name="Grana-Miraglia L."/>
            <person name="Sikutova S."/>
            <person name="Fingerle V."/>
            <person name="Sing A."/>
            <person name="Castillo-Ramirez S."/>
            <person name="Margos G."/>
            <person name="Rudolf I."/>
        </authorList>
    </citation>
    <scope>NUCLEOTIDE SEQUENCE [LARGE SCALE GENOMIC DNA]</scope>
    <source>
        <strain evidence="1 2">BR193</strain>
    </source>
</reference>
<accession>A0A968GB04</accession>
<evidence type="ECO:0000313" key="1">
    <source>
        <dbReference type="EMBL" id="NIZ41346.1"/>
    </source>
</evidence>
<organism evidence="1 2">
    <name type="scientific">Entomospira entomophila</name>
    <dbReference type="NCBI Taxonomy" id="2719988"/>
    <lineage>
        <taxon>Bacteria</taxon>
        <taxon>Pseudomonadati</taxon>
        <taxon>Spirochaetota</taxon>
        <taxon>Spirochaetia</taxon>
        <taxon>Spirochaetales</taxon>
        <taxon>Spirochaetaceae</taxon>
        <taxon>Entomospira</taxon>
    </lineage>
</organism>
<proteinExistence type="predicted"/>
<evidence type="ECO:0000313" key="2">
    <source>
        <dbReference type="Proteomes" id="UP000711995"/>
    </source>
</evidence>
<dbReference type="RefSeq" id="WP_167700963.1">
    <property type="nucleotide sequence ID" value="NZ_CP118175.1"/>
</dbReference>
<evidence type="ECO:0008006" key="3">
    <source>
        <dbReference type="Google" id="ProtNLM"/>
    </source>
</evidence>
<comment type="caution">
    <text evidence="1">The sequence shown here is derived from an EMBL/GenBank/DDBJ whole genome shotgun (WGS) entry which is preliminary data.</text>
</comment>
<dbReference type="Proteomes" id="UP000711995">
    <property type="component" value="Unassembled WGS sequence"/>
</dbReference>
<sequence>MSSVSNTVRASGNFFEHAGGDRTAQKLEQKLLIVGHSNTLGENTAHWKPKRIITIDQARTSYGVDSELTKYLTFAISNYPLLTVYGVAMPVTAKAGDNPATGDEGEPAPLAAKAYDFEKLFKEMADTFYTKMVIPFYDVNVLVDIKQLAEKRNDPSIYRPISIIAPSNLSFEAQLEAPKQYNSPYINLIYLEGCPDEELGMLAVSAAAAMASFDSGHLGRPYKTLPVREINYRPENNYVYAQTDALVQAGSSWLRMDNAGQLLLGDVCSTYRLDADGFTDETWYFAEMMANYQSKLFDMEFLIKSRYSQVIFVPNNSTTRRDNVVKPNDVKLAIMGLMRGWESDALSVNIDQVIDTLKVQFNPNNPARMDIQFIDQMSVGGRIFTVTYSHGFNKESE</sequence>
<keyword evidence="2" id="KW-1185">Reference proteome</keyword>
<dbReference type="AlphaFoldDB" id="A0A968GB04"/>